<dbReference type="EMBL" id="JAIWYP010000008">
    <property type="protein sequence ID" value="KAH3785709.1"/>
    <property type="molecule type" value="Genomic_DNA"/>
</dbReference>
<dbReference type="Gene3D" id="6.10.250.980">
    <property type="match status" value="1"/>
</dbReference>
<keyword evidence="3" id="KW-0804">Transcription</keyword>
<evidence type="ECO:0000256" key="2">
    <source>
        <dbReference type="ARBA" id="ARBA00023015"/>
    </source>
</evidence>
<dbReference type="InterPro" id="IPR050370">
    <property type="entry name" value="HES_HEY"/>
</dbReference>
<keyword evidence="4" id="KW-0539">Nucleus</keyword>
<dbReference type="SUPFAM" id="SSF158457">
    <property type="entry name" value="Orange domain-like"/>
    <property type="match status" value="1"/>
</dbReference>
<reference evidence="6" key="1">
    <citation type="journal article" date="2019" name="bioRxiv">
        <title>The Genome of the Zebra Mussel, Dreissena polymorpha: A Resource for Invasive Species Research.</title>
        <authorList>
            <person name="McCartney M.A."/>
            <person name="Auch B."/>
            <person name="Kono T."/>
            <person name="Mallez S."/>
            <person name="Zhang Y."/>
            <person name="Obille A."/>
            <person name="Becker A."/>
            <person name="Abrahante J.E."/>
            <person name="Garbe J."/>
            <person name="Badalamenti J.P."/>
            <person name="Herman A."/>
            <person name="Mangelson H."/>
            <person name="Liachko I."/>
            <person name="Sullivan S."/>
            <person name="Sone E.D."/>
            <person name="Koren S."/>
            <person name="Silverstein K.A.T."/>
            <person name="Beckman K.B."/>
            <person name="Gohl D.M."/>
        </authorList>
    </citation>
    <scope>NUCLEOTIDE SEQUENCE</scope>
    <source>
        <strain evidence="6">Duluth1</strain>
        <tissue evidence="6">Whole animal</tissue>
    </source>
</reference>
<evidence type="ECO:0000256" key="3">
    <source>
        <dbReference type="ARBA" id="ARBA00023163"/>
    </source>
</evidence>
<name>A0A9D4ERU7_DREPO</name>
<organism evidence="6 7">
    <name type="scientific">Dreissena polymorpha</name>
    <name type="common">Zebra mussel</name>
    <name type="synonym">Mytilus polymorpha</name>
    <dbReference type="NCBI Taxonomy" id="45954"/>
    <lineage>
        <taxon>Eukaryota</taxon>
        <taxon>Metazoa</taxon>
        <taxon>Spiralia</taxon>
        <taxon>Lophotrochozoa</taxon>
        <taxon>Mollusca</taxon>
        <taxon>Bivalvia</taxon>
        <taxon>Autobranchia</taxon>
        <taxon>Heteroconchia</taxon>
        <taxon>Euheterodonta</taxon>
        <taxon>Imparidentia</taxon>
        <taxon>Neoheterodontei</taxon>
        <taxon>Myida</taxon>
        <taxon>Dreissenoidea</taxon>
        <taxon>Dreissenidae</taxon>
        <taxon>Dreissena</taxon>
    </lineage>
</organism>
<gene>
    <name evidence="6" type="ORF">DPMN_163803</name>
</gene>
<accession>A0A9D4ERU7</accession>
<keyword evidence="2" id="KW-0805">Transcription regulation</keyword>
<dbReference type="Pfam" id="PF07527">
    <property type="entry name" value="Hairy_orange"/>
    <property type="match status" value="1"/>
</dbReference>
<evidence type="ECO:0000256" key="4">
    <source>
        <dbReference type="ARBA" id="ARBA00023242"/>
    </source>
</evidence>
<dbReference type="AlphaFoldDB" id="A0A9D4ERU7"/>
<evidence type="ECO:0000313" key="7">
    <source>
        <dbReference type="Proteomes" id="UP000828390"/>
    </source>
</evidence>
<comment type="subcellular location">
    <subcellularLocation>
        <location evidence="1">Nucleus</location>
    </subcellularLocation>
</comment>
<reference evidence="6" key="2">
    <citation type="submission" date="2020-11" db="EMBL/GenBank/DDBJ databases">
        <authorList>
            <person name="McCartney M.A."/>
            <person name="Auch B."/>
            <person name="Kono T."/>
            <person name="Mallez S."/>
            <person name="Becker A."/>
            <person name="Gohl D.M."/>
            <person name="Silverstein K.A.T."/>
            <person name="Koren S."/>
            <person name="Bechman K.B."/>
            <person name="Herman A."/>
            <person name="Abrahante J.E."/>
            <person name="Garbe J."/>
        </authorList>
    </citation>
    <scope>NUCLEOTIDE SEQUENCE</scope>
    <source>
        <strain evidence="6">Duluth1</strain>
        <tissue evidence="6">Whole animal</tissue>
    </source>
</reference>
<evidence type="ECO:0000313" key="6">
    <source>
        <dbReference type="EMBL" id="KAH3785709.1"/>
    </source>
</evidence>
<dbReference type="Proteomes" id="UP000828390">
    <property type="component" value="Unassembled WGS sequence"/>
</dbReference>
<protein>
    <recommendedName>
        <fullName evidence="5">Orange domain-containing protein</fullName>
    </recommendedName>
</protein>
<dbReference type="InterPro" id="IPR003650">
    <property type="entry name" value="Orange_dom"/>
</dbReference>
<keyword evidence="7" id="KW-1185">Reference proteome</keyword>
<dbReference type="GO" id="GO:0005634">
    <property type="term" value="C:nucleus"/>
    <property type="evidence" value="ECO:0007669"/>
    <property type="project" value="UniProtKB-SubCell"/>
</dbReference>
<dbReference type="OrthoDB" id="6157356at2759"/>
<dbReference type="PANTHER" id="PTHR10985">
    <property type="entry name" value="BASIC HELIX-LOOP-HELIX TRANSCRIPTION FACTOR, HES-RELATED"/>
    <property type="match status" value="1"/>
</dbReference>
<proteinExistence type="predicted"/>
<comment type="caution">
    <text evidence="6">The sequence shown here is derived from an EMBL/GenBank/DDBJ whole genome shotgun (WGS) entry which is preliminary data.</text>
</comment>
<evidence type="ECO:0000259" key="5">
    <source>
        <dbReference type="Pfam" id="PF07527"/>
    </source>
</evidence>
<sequence length="170" mass="19001">MTRVDKADILDLTVLHLQQLQQPHRSVSMATELAAYQIGFQACVREVMTYLTSQKYADMKTIKALSDHLQATQHVPQRCVRNQTPVGHQTSTPVRMNDVSKTSTYTLNTLDFSLNTSISLSSNESTSDSCYSSMNVSSTENSDVISEGDVSIGYGEKIGHMFKETLWRPF</sequence>
<evidence type="ECO:0000256" key="1">
    <source>
        <dbReference type="ARBA" id="ARBA00004123"/>
    </source>
</evidence>
<feature type="domain" description="Orange" evidence="5">
    <location>
        <begin position="36"/>
        <end position="70"/>
    </location>
</feature>